<evidence type="ECO:0000256" key="1">
    <source>
        <dbReference type="ARBA" id="ARBA00006484"/>
    </source>
</evidence>
<gene>
    <name evidence="3" type="ORF">GSH16_09315</name>
</gene>
<dbReference type="InterPro" id="IPR036291">
    <property type="entry name" value="NAD(P)-bd_dom_sf"/>
</dbReference>
<evidence type="ECO:0000256" key="2">
    <source>
        <dbReference type="ARBA" id="ARBA00023002"/>
    </source>
</evidence>
<comment type="caution">
    <text evidence="3">The sequence shown here is derived from an EMBL/GenBank/DDBJ whole genome shotgun (WGS) entry which is preliminary data.</text>
</comment>
<comment type="similarity">
    <text evidence="1">Belongs to the short-chain dehydrogenases/reductases (SDR) family.</text>
</comment>
<proteinExistence type="inferred from homology"/>
<protein>
    <submittedName>
        <fullName evidence="3">SDR family NAD(P)-dependent oxidoreductase</fullName>
    </submittedName>
</protein>
<sequence length="218" mass="23127">MRDFNGKVALVTGASRGLGYAVARDLGAKGAHVIALARTVGGLEELDDEIKGAGGQATLLPLDLTDEGGLQRMGKAIHDRWGGLDLLVHAAAHAAPLAPVGHVGDKDLDRCWAVNGRATQRLITMTDPLLRARDGSKALFVTHDAARGKFHTAYGMSKAAARAVIDAYAAENDKIGPDVLTFEPEPMPTALRARFHPGEDRARLTDPSTEAVRLITLL</sequence>
<dbReference type="SUPFAM" id="SSF51735">
    <property type="entry name" value="NAD(P)-binding Rossmann-fold domains"/>
    <property type="match status" value="1"/>
</dbReference>
<organism evidence="3 4">
    <name type="scientific">Oceanomicrobium pacificus</name>
    <dbReference type="NCBI Taxonomy" id="2692916"/>
    <lineage>
        <taxon>Bacteria</taxon>
        <taxon>Pseudomonadati</taxon>
        <taxon>Pseudomonadota</taxon>
        <taxon>Alphaproteobacteria</taxon>
        <taxon>Rhodobacterales</taxon>
        <taxon>Paracoccaceae</taxon>
        <taxon>Oceanomicrobium</taxon>
    </lineage>
</organism>
<dbReference type="InterPro" id="IPR002347">
    <property type="entry name" value="SDR_fam"/>
</dbReference>
<dbReference type="EMBL" id="WUWG01000003">
    <property type="protein sequence ID" value="MXU65648.1"/>
    <property type="molecule type" value="Genomic_DNA"/>
</dbReference>
<evidence type="ECO:0000313" key="4">
    <source>
        <dbReference type="Proteomes" id="UP000436016"/>
    </source>
</evidence>
<name>A0A6B0TVR3_9RHOB</name>
<dbReference type="CDD" id="cd05233">
    <property type="entry name" value="SDR_c"/>
    <property type="match status" value="1"/>
</dbReference>
<dbReference type="PRINTS" id="PR00081">
    <property type="entry name" value="GDHRDH"/>
</dbReference>
<dbReference type="Gene3D" id="3.40.50.720">
    <property type="entry name" value="NAD(P)-binding Rossmann-like Domain"/>
    <property type="match status" value="1"/>
</dbReference>
<dbReference type="PANTHER" id="PTHR44196:SF4">
    <property type="entry name" value="SHORT CHAIN DEHYDROGENASE"/>
    <property type="match status" value="1"/>
</dbReference>
<reference evidence="3 4" key="1">
    <citation type="submission" date="2019-12" db="EMBL/GenBank/DDBJ databases">
        <title>Strain KN286 was isolated from seawater, which was collected from Caroline Seamount in the tropical western Pacific.</title>
        <authorList>
            <person name="Wang Q."/>
        </authorList>
    </citation>
    <scope>NUCLEOTIDE SEQUENCE [LARGE SCALE GENOMIC DNA]</scope>
    <source>
        <strain evidence="3 4">KN286</strain>
    </source>
</reference>
<dbReference type="RefSeq" id="WP_160854308.1">
    <property type="nucleotide sequence ID" value="NZ_WUWG01000003.1"/>
</dbReference>
<dbReference type="GO" id="GO:0016020">
    <property type="term" value="C:membrane"/>
    <property type="evidence" value="ECO:0007669"/>
    <property type="project" value="TreeGrafter"/>
</dbReference>
<accession>A0A6B0TVR3</accession>
<dbReference type="Pfam" id="PF00106">
    <property type="entry name" value="adh_short"/>
    <property type="match status" value="1"/>
</dbReference>
<dbReference type="Proteomes" id="UP000436016">
    <property type="component" value="Unassembled WGS sequence"/>
</dbReference>
<dbReference type="AlphaFoldDB" id="A0A6B0TVR3"/>
<keyword evidence="2" id="KW-0560">Oxidoreductase</keyword>
<dbReference type="GO" id="GO:0016491">
    <property type="term" value="F:oxidoreductase activity"/>
    <property type="evidence" value="ECO:0007669"/>
    <property type="project" value="UniProtKB-KW"/>
</dbReference>
<dbReference type="PANTHER" id="PTHR44196">
    <property type="entry name" value="DEHYDROGENASE/REDUCTASE SDR FAMILY MEMBER 7B"/>
    <property type="match status" value="1"/>
</dbReference>
<evidence type="ECO:0000313" key="3">
    <source>
        <dbReference type="EMBL" id="MXU65648.1"/>
    </source>
</evidence>
<keyword evidence="4" id="KW-1185">Reference proteome</keyword>